<reference evidence="1 2" key="2">
    <citation type="journal article" date="2022" name="Mol. Ecol. Resour.">
        <title>The genomes of chicory, endive, great burdock and yacon provide insights into Asteraceae paleo-polyploidization history and plant inulin production.</title>
        <authorList>
            <person name="Fan W."/>
            <person name="Wang S."/>
            <person name="Wang H."/>
            <person name="Wang A."/>
            <person name="Jiang F."/>
            <person name="Liu H."/>
            <person name="Zhao H."/>
            <person name="Xu D."/>
            <person name="Zhang Y."/>
        </authorList>
    </citation>
    <scope>NUCLEOTIDE SEQUENCE [LARGE SCALE GENOMIC DNA]</scope>
    <source>
        <strain evidence="2">cv. Yunnan</strain>
        <tissue evidence="1">Leaves</tissue>
    </source>
</reference>
<protein>
    <submittedName>
        <fullName evidence="1">Uncharacterized protein</fullName>
    </submittedName>
</protein>
<evidence type="ECO:0000313" key="2">
    <source>
        <dbReference type="Proteomes" id="UP001056120"/>
    </source>
</evidence>
<organism evidence="1 2">
    <name type="scientific">Smallanthus sonchifolius</name>
    <dbReference type="NCBI Taxonomy" id="185202"/>
    <lineage>
        <taxon>Eukaryota</taxon>
        <taxon>Viridiplantae</taxon>
        <taxon>Streptophyta</taxon>
        <taxon>Embryophyta</taxon>
        <taxon>Tracheophyta</taxon>
        <taxon>Spermatophyta</taxon>
        <taxon>Magnoliopsida</taxon>
        <taxon>eudicotyledons</taxon>
        <taxon>Gunneridae</taxon>
        <taxon>Pentapetalae</taxon>
        <taxon>asterids</taxon>
        <taxon>campanulids</taxon>
        <taxon>Asterales</taxon>
        <taxon>Asteraceae</taxon>
        <taxon>Asteroideae</taxon>
        <taxon>Heliantheae alliance</taxon>
        <taxon>Millerieae</taxon>
        <taxon>Smallanthus</taxon>
    </lineage>
</organism>
<evidence type="ECO:0000313" key="1">
    <source>
        <dbReference type="EMBL" id="KAI3810129.1"/>
    </source>
</evidence>
<proteinExistence type="predicted"/>
<name>A0ACB9IPF7_9ASTR</name>
<gene>
    <name evidence="1" type="ORF">L1987_19739</name>
</gene>
<comment type="caution">
    <text evidence="1">The sequence shown here is derived from an EMBL/GenBank/DDBJ whole genome shotgun (WGS) entry which is preliminary data.</text>
</comment>
<dbReference type="EMBL" id="CM042024">
    <property type="protein sequence ID" value="KAI3810129.1"/>
    <property type="molecule type" value="Genomic_DNA"/>
</dbReference>
<reference evidence="2" key="1">
    <citation type="journal article" date="2022" name="Mol. Ecol. Resour.">
        <title>The genomes of chicory, endive, great burdock and yacon provide insights into Asteraceae palaeo-polyploidization history and plant inulin production.</title>
        <authorList>
            <person name="Fan W."/>
            <person name="Wang S."/>
            <person name="Wang H."/>
            <person name="Wang A."/>
            <person name="Jiang F."/>
            <person name="Liu H."/>
            <person name="Zhao H."/>
            <person name="Xu D."/>
            <person name="Zhang Y."/>
        </authorList>
    </citation>
    <scope>NUCLEOTIDE SEQUENCE [LARGE SCALE GENOMIC DNA]</scope>
    <source>
        <strain evidence="2">cv. Yunnan</strain>
    </source>
</reference>
<accession>A0ACB9IPF7</accession>
<keyword evidence="2" id="KW-1185">Reference proteome</keyword>
<dbReference type="Proteomes" id="UP001056120">
    <property type="component" value="Linkage Group LG07"/>
</dbReference>
<sequence>MLGDGTGSRSGPVSAKHDNSNDGGFTFPGPDRQTVLENNDGNQRGQTVDQVMKTGPRAGLVERMAARAGHNAPRLNTNIIKPADGSQNQHAQSAYLTISPNLSPAAFLDSPVFLSNSLVQPSPTTGKFQFAPNDNSIGNRSKDNFFEESNNTSFAFKPFPDSAPLSHDHVNPPFMSAQSFQSNEAAIQSEKQFPPQKIEPAQNYSDFTEKNNFSLQTSMTPFQALNGNSDRSQQHHEEQHHDDNDAYQRINGDITNANSASSDDGYNWRKYGQKQVKGSEYPRSYYKCTHSNCSVKKKVERSHEGHITEIIYKGAHNHPKLAPNRRSGIGSSNALSDMQGGNEQNGNGNGVDGGPVWGTNMQPGHWGQESNFEVTSWGMAMQGQNGQFESSDAVDGSSTFSNDEEEDDLATHCSVSVGNDGEGDESESKRRKVEAYAADVSGATRAIREPRVVVQTTSEVDILDDGYRWRKYGQKVVKGNPNPRSYYKCTSAGCTVRKHVERASHDLRSVITTYEGKHNHDVPAHKNSHNNTIAAAQALSIQPQVHMPEPSRIQNTMARFERSPYGLPAGQQLGATTTHGYGYPMRQQAPGGLSHMAMAMTKQGTVPVHHYLNQPQQMNEMGFMVPKSEPKVEPVSDAGLNLANGALNYQQMMNRLPLGPQM</sequence>